<dbReference type="InterPro" id="IPR001320">
    <property type="entry name" value="Iontro_rcpt_C"/>
</dbReference>
<keyword evidence="4 12" id="KW-1133">Transmembrane helix</keyword>
<feature type="compositionally biased region" description="Acidic residues" evidence="11">
    <location>
        <begin position="605"/>
        <end position="616"/>
    </location>
</feature>
<keyword evidence="8" id="KW-0325">Glycoprotein</keyword>
<feature type="compositionally biased region" description="Polar residues" evidence="11">
    <location>
        <begin position="479"/>
        <end position="489"/>
    </location>
</feature>
<keyword evidence="7" id="KW-0675">Receptor</keyword>
<evidence type="ECO:0000256" key="8">
    <source>
        <dbReference type="ARBA" id="ARBA00023180"/>
    </source>
</evidence>
<dbReference type="GO" id="GO:0015276">
    <property type="term" value="F:ligand-gated monoatomic ion channel activity"/>
    <property type="evidence" value="ECO:0007669"/>
    <property type="project" value="InterPro"/>
</dbReference>
<protein>
    <recommendedName>
        <fullName evidence="13">Ionotropic glutamate receptor C-terminal domain-containing protein</fullName>
    </recommendedName>
</protein>
<feature type="region of interest" description="Disordered" evidence="11">
    <location>
        <begin position="145"/>
        <end position="180"/>
    </location>
</feature>
<dbReference type="InterPro" id="IPR019594">
    <property type="entry name" value="Glu/Gly-bd"/>
</dbReference>
<feature type="region of interest" description="Disordered" evidence="11">
    <location>
        <begin position="531"/>
        <end position="552"/>
    </location>
</feature>
<feature type="domain" description="Ionotropic glutamate receptor C-terminal" evidence="13">
    <location>
        <begin position="112"/>
        <end position="369"/>
    </location>
</feature>
<feature type="compositionally biased region" description="Gly residues" evidence="11">
    <location>
        <begin position="770"/>
        <end position="779"/>
    </location>
</feature>
<evidence type="ECO:0000256" key="9">
    <source>
        <dbReference type="ARBA" id="ARBA00023286"/>
    </source>
</evidence>
<dbReference type="Gene3D" id="1.10.287.70">
    <property type="match status" value="1"/>
</dbReference>
<sequence>MAVTGLLVELMRKILENSPGLAGVTWEFYLEATGTGGFLQPNGKWNGIMAELVEQRADIALFPMTRTLTRYLSVDCTLTYMDSGISVVVINGMETTGALSVLAPFTWTLWIVILCTVICIALVFWALDVYGQWVRSTRIAKLQKSGTLPMERHGGGGGGGGGGPARVGKSKSGKAAEKEKDSRSTVLISFIAAAGAPERPERSGWGVQVLYVVYCFFCFILLSAYTANLTSFLSVQRAAVAIGSLEDIARDRGILAVNPNGSTAAYFYRSSDPVAMQLYPNLVYCETSKCLEMLRAGEVQGFATDKPLLDYMAGQQPCDLALIGDPFGPSGMIFALQRNSPLTQYFNLGIQRFIEDGTLTSMQRSWWDGLAQCGNTDGVDLNNSQLGLPQMMGAFVLLSIGILVAFVIGTVENLKWCIMRNYKQQQAVELHEQQQRDLQRLRSGGPGSGGEGPEPAPEAGSGHGGRRFLGLGQGLWNRVTGNSRPTRNNGSGRVGAGAGAVGHVSGSFGAAAAAAGGGSVVATPGSANSASALLGGRRGQQQRQPTSTELTPTASAAPALLAGAGAGAEGALTTYRTPPPAYRGGGGGGSGAYGNGSGSGSGSESEAEGTSDEDYADGPWNDPAARHRTGRDPLQPQPALPAVAANGVHHGGHHGLPSSSAAAAAHAAGDVEQGAVFASPTRASAPLPPLPTGTAAAGAHRPSSASHGAAPPPRQPSWLHRSGSNRVYPGSHTAAAAAAAAAAADGGGAAAPDGARRRSASRRVSENGWTSGGGGGGGEGEGEGPAASAALPPPHRAAEPHHAPPQPQPPQPHHAPPQLQTQGAPAPSAVAPGVISSPGSSSPYERLAGGPPPPTPTAGALRSSVSGALSGRLPPLAARLPAMPVRPSNSGGGGGSGGGGSGGGE</sequence>
<feature type="region of interest" description="Disordered" evidence="11">
    <location>
        <begin position="681"/>
        <end position="905"/>
    </location>
</feature>
<feature type="compositionally biased region" description="Low complexity" evidence="11">
    <location>
        <begin position="872"/>
        <end position="887"/>
    </location>
</feature>
<reference evidence="14" key="1">
    <citation type="journal article" date="2020" name="bioRxiv">
        <title>Comparative genomics of Chlamydomonas.</title>
        <authorList>
            <person name="Craig R.J."/>
            <person name="Hasan A.R."/>
            <person name="Ness R.W."/>
            <person name="Keightley P.D."/>
        </authorList>
    </citation>
    <scope>NUCLEOTIDE SEQUENCE</scope>
    <source>
        <strain evidence="14">SAG 7.73</strain>
    </source>
</reference>
<feature type="compositionally biased region" description="Pro residues" evidence="11">
    <location>
        <begin position="803"/>
        <end position="815"/>
    </location>
</feature>
<feature type="compositionally biased region" description="Low complexity" evidence="11">
    <location>
        <begin position="816"/>
        <end position="843"/>
    </location>
</feature>
<feature type="transmembrane region" description="Helical" evidence="12">
    <location>
        <begin position="209"/>
        <end position="227"/>
    </location>
</feature>
<feature type="compositionally biased region" description="Gly residues" evidence="11">
    <location>
        <begin position="583"/>
        <end position="601"/>
    </location>
</feature>
<evidence type="ECO:0000256" key="2">
    <source>
        <dbReference type="ARBA" id="ARBA00022448"/>
    </source>
</evidence>
<evidence type="ECO:0000256" key="11">
    <source>
        <dbReference type="SAM" id="MobiDB-lite"/>
    </source>
</evidence>
<gene>
    <name evidence="14" type="ORF">HXX76_001862</name>
</gene>
<feature type="compositionally biased region" description="Low complexity" evidence="11">
    <location>
        <begin position="655"/>
        <end position="667"/>
    </location>
</feature>
<dbReference type="EMBL" id="JAEHOC010000003">
    <property type="protein sequence ID" value="KAG2443509.1"/>
    <property type="molecule type" value="Genomic_DNA"/>
</dbReference>
<dbReference type="Pfam" id="PF10613">
    <property type="entry name" value="Lig_chan-Glu_bd"/>
    <property type="match status" value="1"/>
</dbReference>
<dbReference type="PANTHER" id="PTHR18966">
    <property type="entry name" value="IONOTROPIC GLUTAMATE RECEPTOR"/>
    <property type="match status" value="1"/>
</dbReference>
<feature type="region of interest" description="Disordered" evidence="11">
    <location>
        <begin position="476"/>
        <end position="495"/>
    </location>
</feature>
<evidence type="ECO:0000256" key="3">
    <source>
        <dbReference type="ARBA" id="ARBA00022692"/>
    </source>
</evidence>
<keyword evidence="5" id="KW-0406">Ion transport</keyword>
<dbReference type="Pfam" id="PF00060">
    <property type="entry name" value="Lig_chan"/>
    <property type="match status" value="1"/>
</dbReference>
<comment type="caution">
    <text evidence="14">The sequence shown here is derived from an EMBL/GenBank/DDBJ whole genome shotgun (WGS) entry which is preliminary data.</text>
</comment>
<evidence type="ECO:0000256" key="12">
    <source>
        <dbReference type="SAM" id="Phobius"/>
    </source>
</evidence>
<feature type="region of interest" description="Disordered" evidence="11">
    <location>
        <begin position="570"/>
        <end position="667"/>
    </location>
</feature>
<evidence type="ECO:0000256" key="10">
    <source>
        <dbReference type="ARBA" id="ARBA00023303"/>
    </source>
</evidence>
<evidence type="ECO:0000313" key="14">
    <source>
        <dbReference type="EMBL" id="KAG2443509.1"/>
    </source>
</evidence>
<proteinExistence type="predicted"/>
<keyword evidence="6 12" id="KW-0472">Membrane</keyword>
<name>A0A835TMN8_CHLIN</name>
<feature type="transmembrane region" description="Helical" evidence="12">
    <location>
        <begin position="107"/>
        <end position="127"/>
    </location>
</feature>
<dbReference type="Gene3D" id="3.40.190.10">
    <property type="entry name" value="Periplasmic binding protein-like II"/>
    <property type="match status" value="1"/>
</dbReference>
<feature type="compositionally biased region" description="Low complexity" evidence="11">
    <location>
        <begin position="539"/>
        <end position="552"/>
    </location>
</feature>
<evidence type="ECO:0000256" key="6">
    <source>
        <dbReference type="ARBA" id="ARBA00023136"/>
    </source>
</evidence>
<dbReference type="Proteomes" id="UP000650467">
    <property type="component" value="Unassembled WGS sequence"/>
</dbReference>
<dbReference type="SUPFAM" id="SSF53850">
    <property type="entry name" value="Periplasmic binding protein-like II"/>
    <property type="match status" value="1"/>
</dbReference>
<evidence type="ECO:0000256" key="5">
    <source>
        <dbReference type="ARBA" id="ARBA00023065"/>
    </source>
</evidence>
<feature type="compositionally biased region" description="Basic and acidic residues" evidence="11">
    <location>
        <begin position="430"/>
        <end position="440"/>
    </location>
</feature>
<evidence type="ECO:0000313" key="15">
    <source>
        <dbReference type="Proteomes" id="UP000650467"/>
    </source>
</evidence>
<organism evidence="14 15">
    <name type="scientific">Chlamydomonas incerta</name>
    <dbReference type="NCBI Taxonomy" id="51695"/>
    <lineage>
        <taxon>Eukaryota</taxon>
        <taxon>Viridiplantae</taxon>
        <taxon>Chlorophyta</taxon>
        <taxon>core chlorophytes</taxon>
        <taxon>Chlorophyceae</taxon>
        <taxon>CS clade</taxon>
        <taxon>Chlamydomonadales</taxon>
        <taxon>Chlamydomonadaceae</taxon>
        <taxon>Chlamydomonas</taxon>
    </lineage>
</organism>
<feature type="compositionally biased region" description="Gly residues" evidence="11">
    <location>
        <begin position="890"/>
        <end position="905"/>
    </location>
</feature>
<dbReference type="AlphaFoldDB" id="A0A835TMN8"/>
<keyword evidence="2" id="KW-0813">Transport</keyword>
<comment type="subcellular location">
    <subcellularLocation>
        <location evidence="1">Membrane</location>
        <topology evidence="1">Multi-pass membrane protein</topology>
    </subcellularLocation>
</comment>
<accession>A0A835TMN8</accession>
<keyword evidence="9" id="KW-1071">Ligand-gated ion channel</keyword>
<feature type="region of interest" description="Disordered" evidence="11">
    <location>
        <begin position="430"/>
        <end position="467"/>
    </location>
</feature>
<evidence type="ECO:0000256" key="7">
    <source>
        <dbReference type="ARBA" id="ARBA00023170"/>
    </source>
</evidence>
<dbReference type="SMART" id="SM00079">
    <property type="entry name" value="PBPe"/>
    <property type="match status" value="1"/>
</dbReference>
<keyword evidence="15" id="KW-1185">Reference proteome</keyword>
<evidence type="ECO:0000259" key="13">
    <source>
        <dbReference type="SMART" id="SM00079"/>
    </source>
</evidence>
<evidence type="ECO:0000256" key="1">
    <source>
        <dbReference type="ARBA" id="ARBA00004141"/>
    </source>
</evidence>
<dbReference type="OrthoDB" id="5984008at2759"/>
<dbReference type="GO" id="GO:0016020">
    <property type="term" value="C:membrane"/>
    <property type="evidence" value="ECO:0007669"/>
    <property type="project" value="UniProtKB-SubCell"/>
</dbReference>
<feature type="transmembrane region" description="Helical" evidence="12">
    <location>
        <begin position="391"/>
        <end position="411"/>
    </location>
</feature>
<feature type="compositionally biased region" description="Low complexity" evidence="11">
    <location>
        <begin position="734"/>
        <end position="744"/>
    </location>
</feature>
<keyword evidence="3 12" id="KW-0812">Transmembrane</keyword>
<feature type="compositionally biased region" description="Low complexity" evidence="11">
    <location>
        <begin position="692"/>
        <end position="709"/>
    </location>
</feature>
<evidence type="ECO:0000256" key="4">
    <source>
        <dbReference type="ARBA" id="ARBA00022989"/>
    </source>
</evidence>
<feature type="compositionally biased region" description="Gly residues" evidence="11">
    <location>
        <begin position="155"/>
        <end position="165"/>
    </location>
</feature>
<dbReference type="InterPro" id="IPR015683">
    <property type="entry name" value="Ionotropic_Glu_rcpt"/>
</dbReference>
<keyword evidence="10" id="KW-0407">Ion channel</keyword>